<dbReference type="InterPro" id="IPR050572">
    <property type="entry name" value="Fe-S_Ferredoxin"/>
</dbReference>
<dbReference type="Pfam" id="PF12838">
    <property type="entry name" value="Fer4_7"/>
    <property type="match status" value="1"/>
</dbReference>
<keyword evidence="5 6" id="KW-0411">Iron-sulfur</keyword>
<comment type="caution">
    <text evidence="8">The sequence shown here is derived from an EMBL/GenBank/DDBJ whole genome shotgun (WGS) entry which is preliminary data.</text>
</comment>
<dbReference type="InterPro" id="IPR017896">
    <property type="entry name" value="4Fe4S_Fe-S-bd"/>
</dbReference>
<evidence type="ECO:0000259" key="7">
    <source>
        <dbReference type="PROSITE" id="PS51379"/>
    </source>
</evidence>
<feature type="binding site" evidence="6">
    <location>
        <position position="44"/>
    </location>
    <ligand>
        <name>[4Fe-4S] cluster</name>
        <dbReference type="ChEBI" id="CHEBI:49883"/>
        <label>1</label>
    </ligand>
</feature>
<feature type="binding site" evidence="6">
    <location>
        <position position="76"/>
    </location>
    <ligand>
        <name>[4Fe-4S] cluster</name>
        <dbReference type="ChEBI" id="CHEBI:49883"/>
        <label>2</label>
    </ligand>
</feature>
<organism evidence="8 9">
    <name type="scientific">Marinobacter excellens LAMA 842</name>
    <dbReference type="NCBI Taxonomy" id="1306954"/>
    <lineage>
        <taxon>Bacteria</taxon>
        <taxon>Pseudomonadati</taxon>
        <taxon>Pseudomonadota</taxon>
        <taxon>Gammaproteobacteria</taxon>
        <taxon>Pseudomonadales</taxon>
        <taxon>Marinobacteraceae</taxon>
        <taxon>Marinobacter</taxon>
    </lineage>
</organism>
<keyword evidence="9" id="KW-1185">Reference proteome</keyword>
<dbReference type="HAMAP" id="MF_02201">
    <property type="entry name" value="NapF"/>
    <property type="match status" value="1"/>
</dbReference>
<evidence type="ECO:0000256" key="1">
    <source>
        <dbReference type="ARBA" id="ARBA00022485"/>
    </source>
</evidence>
<dbReference type="EMBL" id="LOCO01000010">
    <property type="protein sequence ID" value="KXO09589.1"/>
    <property type="molecule type" value="Genomic_DNA"/>
</dbReference>
<feature type="binding site" evidence="6">
    <location>
        <position position="69"/>
    </location>
    <ligand>
        <name>[4Fe-4S] cluster</name>
        <dbReference type="ChEBI" id="CHEBI:49883"/>
        <label>2</label>
    </ligand>
</feature>
<dbReference type="InterPro" id="IPR017900">
    <property type="entry name" value="4Fe4S_Fe_S_CS"/>
</dbReference>
<evidence type="ECO:0000256" key="5">
    <source>
        <dbReference type="ARBA" id="ARBA00023014"/>
    </source>
</evidence>
<evidence type="ECO:0000256" key="4">
    <source>
        <dbReference type="ARBA" id="ARBA00023004"/>
    </source>
</evidence>
<feature type="binding site" evidence="6">
    <location>
        <position position="66"/>
    </location>
    <ligand>
        <name>[4Fe-4S] cluster</name>
        <dbReference type="ChEBI" id="CHEBI:49883"/>
        <label>2</label>
    </ligand>
</feature>
<keyword evidence="2 6" id="KW-0479">Metal-binding</keyword>
<keyword evidence="6" id="KW-0963">Cytoplasm</keyword>
<feature type="domain" description="4Fe-4S ferredoxin-type" evidence="7">
    <location>
        <begin position="25"/>
        <end position="54"/>
    </location>
</feature>
<keyword evidence="3 6" id="KW-0677">Repeat</keyword>
<dbReference type="RefSeq" id="WP_061332233.1">
    <property type="nucleotide sequence ID" value="NZ_LOCO01000010.1"/>
</dbReference>
<sequence length="165" mass="18094">MAVNESRRLFLRGGRAVSSEWRPPWTTQAITDQCTLCDRCIEACPEDVLFRGDGGFPQIRFTGEGCTLCGECARSCPEPVFDLAREAFPWRAQVQDSCLAKANIHCQTCRDACEPMAIRFPPRHAHVAVPEIVEDKCTGCGACVAVCPEDAISLIAQAQREPAHA</sequence>
<feature type="binding site" evidence="6">
    <location>
        <position position="140"/>
    </location>
    <ligand>
        <name>[4Fe-4S] cluster</name>
        <dbReference type="ChEBI" id="CHEBI:49883"/>
        <label>3</label>
    </ligand>
</feature>
<feature type="binding site" evidence="6">
    <location>
        <position position="143"/>
    </location>
    <ligand>
        <name>[4Fe-4S] cluster</name>
        <dbReference type="ChEBI" id="CHEBI:49883"/>
        <label>3</label>
    </ligand>
</feature>
<dbReference type="AlphaFoldDB" id="A0A137SAW9"/>
<dbReference type="InterPro" id="IPR004496">
    <property type="entry name" value="NapF"/>
</dbReference>
<dbReference type="GO" id="GO:0051539">
    <property type="term" value="F:4 iron, 4 sulfur cluster binding"/>
    <property type="evidence" value="ECO:0007669"/>
    <property type="project" value="UniProtKB-UniRule"/>
</dbReference>
<dbReference type="CDD" id="cd10564">
    <property type="entry name" value="NapF_like"/>
    <property type="match status" value="1"/>
</dbReference>
<dbReference type="SUPFAM" id="SSF54862">
    <property type="entry name" value="4Fe-4S ferredoxins"/>
    <property type="match status" value="1"/>
</dbReference>
<name>A0A137SAW9_9GAMM</name>
<dbReference type="Pfam" id="PF00037">
    <property type="entry name" value="Fer4"/>
    <property type="match status" value="1"/>
</dbReference>
<comment type="subcellular location">
    <subcellularLocation>
        <location evidence="6">Cytoplasm</location>
    </subcellularLocation>
</comment>
<comment type="similarity">
    <text evidence="6">Belongs to the NapF family.</text>
</comment>
<keyword evidence="4 6" id="KW-0408">Iron</keyword>
<feature type="domain" description="4Fe-4S ferredoxin-type" evidence="7">
    <location>
        <begin position="128"/>
        <end position="157"/>
    </location>
</feature>
<dbReference type="PROSITE" id="PS51379">
    <property type="entry name" value="4FE4S_FER_2"/>
    <property type="match status" value="3"/>
</dbReference>
<dbReference type="Proteomes" id="UP000070282">
    <property type="component" value="Unassembled WGS sequence"/>
</dbReference>
<evidence type="ECO:0000313" key="8">
    <source>
        <dbReference type="EMBL" id="KXO09589.1"/>
    </source>
</evidence>
<evidence type="ECO:0000256" key="6">
    <source>
        <dbReference type="HAMAP-Rule" id="MF_02201"/>
    </source>
</evidence>
<feature type="domain" description="4Fe-4S ferredoxin-type" evidence="7">
    <location>
        <begin position="57"/>
        <end position="86"/>
    </location>
</feature>
<dbReference type="NCBIfam" id="TIGR00402">
    <property type="entry name" value="napF"/>
    <property type="match status" value="1"/>
</dbReference>
<evidence type="ECO:0000313" key="9">
    <source>
        <dbReference type="Proteomes" id="UP000070282"/>
    </source>
</evidence>
<comment type="subunit">
    <text evidence="6">Interacts with the cytoplasmic NapA precursor.</text>
</comment>
<feature type="binding site" evidence="6">
    <location>
        <position position="147"/>
    </location>
    <ligand>
        <name>[4Fe-4S] cluster</name>
        <dbReference type="ChEBI" id="CHEBI:49883"/>
        <label>3</label>
    </ligand>
</feature>
<comment type="function">
    <text evidence="6">Could be involved in the maturation of NapA, the catalytic subunit of the periplasmic nitrate reductase, before its export into the periplasm.</text>
</comment>
<keyword evidence="1 6" id="KW-0004">4Fe-4S</keyword>
<evidence type="ECO:0000256" key="3">
    <source>
        <dbReference type="ARBA" id="ARBA00022737"/>
    </source>
</evidence>
<dbReference type="PANTHER" id="PTHR43687">
    <property type="entry name" value="ADENYLYLSULFATE REDUCTASE, BETA SUBUNIT"/>
    <property type="match status" value="1"/>
</dbReference>
<feature type="binding site" evidence="6">
    <location>
        <position position="34"/>
    </location>
    <ligand>
        <name>[4Fe-4S] cluster</name>
        <dbReference type="ChEBI" id="CHEBI:49883"/>
        <label>1</label>
    </ligand>
</feature>
<reference evidence="9" key="1">
    <citation type="submission" date="2015-12" db="EMBL/GenBank/DDBJ databases">
        <authorList>
            <person name="Lima A."/>
            <person name="Farahani Zayas N."/>
            <person name="Castro Da Silva M.A."/>
            <person name="Cabral A."/>
            <person name="Pessatti M.L."/>
        </authorList>
    </citation>
    <scope>NUCLEOTIDE SEQUENCE [LARGE SCALE GENOMIC DNA]</scope>
    <source>
        <strain evidence="9">LAMA 842</strain>
    </source>
</reference>
<proteinExistence type="inferred from homology"/>
<gene>
    <name evidence="6" type="primary">napF</name>
    <name evidence="8" type="ORF">J122_2159</name>
</gene>
<feature type="binding site" evidence="6">
    <location>
        <position position="40"/>
    </location>
    <ligand>
        <name>[4Fe-4S] cluster</name>
        <dbReference type="ChEBI" id="CHEBI:49883"/>
        <label>1</label>
    </ligand>
</feature>
<feature type="binding site" evidence="6">
    <location>
        <position position="37"/>
    </location>
    <ligand>
        <name>[4Fe-4S] cluster</name>
        <dbReference type="ChEBI" id="CHEBI:49883"/>
        <label>1</label>
    </ligand>
</feature>
<dbReference type="PANTHER" id="PTHR43687:SF1">
    <property type="entry name" value="FERREDOXIN III"/>
    <property type="match status" value="1"/>
</dbReference>
<dbReference type="GO" id="GO:0046872">
    <property type="term" value="F:metal ion binding"/>
    <property type="evidence" value="ECO:0007669"/>
    <property type="project" value="UniProtKB-KW"/>
</dbReference>
<feature type="binding site" evidence="6">
    <location>
        <position position="137"/>
    </location>
    <ligand>
        <name>[4Fe-4S] cluster</name>
        <dbReference type="ChEBI" id="CHEBI:49883"/>
        <label>3</label>
    </ligand>
</feature>
<dbReference type="Gene3D" id="3.30.70.20">
    <property type="match status" value="2"/>
</dbReference>
<protein>
    <recommendedName>
        <fullName evidence="6">Ferredoxin-type protein NapF</fullName>
    </recommendedName>
</protein>
<accession>A0A137SAW9</accession>
<evidence type="ECO:0000256" key="2">
    <source>
        <dbReference type="ARBA" id="ARBA00022723"/>
    </source>
</evidence>
<dbReference type="PATRIC" id="fig|1306954.6.peg.439"/>
<dbReference type="GO" id="GO:0005737">
    <property type="term" value="C:cytoplasm"/>
    <property type="evidence" value="ECO:0007669"/>
    <property type="project" value="UniProtKB-SubCell"/>
</dbReference>
<feature type="binding site" evidence="6">
    <location>
        <position position="72"/>
    </location>
    <ligand>
        <name>[4Fe-4S] cluster</name>
        <dbReference type="ChEBI" id="CHEBI:49883"/>
        <label>2</label>
    </ligand>
</feature>
<dbReference type="PROSITE" id="PS00198">
    <property type="entry name" value="4FE4S_FER_1"/>
    <property type="match status" value="2"/>
</dbReference>
<comment type="cofactor">
    <cofactor evidence="6">
        <name>[4Fe-4S] cluster</name>
        <dbReference type="ChEBI" id="CHEBI:49883"/>
    </cofactor>
</comment>